<feature type="domain" description="PAC" evidence="18">
    <location>
        <begin position="528"/>
        <end position="577"/>
    </location>
</feature>
<evidence type="ECO:0000256" key="12">
    <source>
        <dbReference type="PROSITE-ProRule" id="PRU00169"/>
    </source>
</evidence>
<keyword evidence="11" id="KW-0131">Cell cycle</keyword>
<dbReference type="FunFam" id="3.30.565.10:FF:000010">
    <property type="entry name" value="Sensor histidine kinase RcsC"/>
    <property type="match status" value="1"/>
</dbReference>
<evidence type="ECO:0000259" key="17">
    <source>
        <dbReference type="PROSITE" id="PS50112"/>
    </source>
</evidence>
<keyword evidence="6" id="KW-0547">Nucleotide-binding</keyword>
<dbReference type="Proteomes" id="UP001183006">
    <property type="component" value="Chromosome"/>
</dbReference>
<dbReference type="NCBIfam" id="TIGR00229">
    <property type="entry name" value="sensory_box"/>
    <property type="match status" value="3"/>
</dbReference>
<dbReference type="Gene3D" id="3.40.50.2300">
    <property type="match status" value="1"/>
</dbReference>
<dbReference type="GO" id="GO:0005524">
    <property type="term" value="F:ATP binding"/>
    <property type="evidence" value="ECO:0007669"/>
    <property type="project" value="UniProtKB-KW"/>
</dbReference>
<dbReference type="PROSITE" id="PS50112">
    <property type="entry name" value="PAS"/>
    <property type="match status" value="1"/>
</dbReference>
<dbReference type="GeneID" id="84228822"/>
<evidence type="ECO:0000256" key="2">
    <source>
        <dbReference type="ARBA" id="ARBA00004370"/>
    </source>
</evidence>
<dbReference type="PRINTS" id="PR00344">
    <property type="entry name" value="BCTRLSENSOR"/>
</dbReference>
<dbReference type="Pfam" id="PF00072">
    <property type="entry name" value="Response_reg"/>
    <property type="match status" value="1"/>
</dbReference>
<dbReference type="PROSITE" id="PS50110">
    <property type="entry name" value="RESPONSE_REGULATORY"/>
    <property type="match status" value="1"/>
</dbReference>
<evidence type="ECO:0000259" key="16">
    <source>
        <dbReference type="PROSITE" id="PS50110"/>
    </source>
</evidence>
<dbReference type="Pfam" id="PF13426">
    <property type="entry name" value="PAS_9"/>
    <property type="match status" value="1"/>
</dbReference>
<dbReference type="InterPro" id="IPR000700">
    <property type="entry name" value="PAS-assoc_C"/>
</dbReference>
<dbReference type="PANTHER" id="PTHR43047">
    <property type="entry name" value="TWO-COMPONENT HISTIDINE PROTEIN KINASE"/>
    <property type="match status" value="1"/>
</dbReference>
<dbReference type="InterPro" id="IPR013767">
    <property type="entry name" value="PAS_fold"/>
</dbReference>
<dbReference type="Pfam" id="PF05228">
    <property type="entry name" value="CHASE4"/>
    <property type="match status" value="1"/>
</dbReference>
<feature type="coiled-coil region" evidence="13">
    <location>
        <begin position="382"/>
        <end position="409"/>
    </location>
</feature>
<reference evidence="19" key="1">
    <citation type="submission" date="2023-08" db="EMBL/GenBank/DDBJ databases">
        <title>Methanolobus mangrovi sp. nov. and Methanolobus sediminis sp. nov, two novel methylotrophic methanogens isolated from mangrove sediments in China.</title>
        <authorList>
            <person name="Zhou J."/>
        </authorList>
    </citation>
    <scope>NUCLEOTIDE SEQUENCE</scope>
    <source>
        <strain evidence="19">FTZ2</strain>
    </source>
</reference>
<dbReference type="InterPro" id="IPR007892">
    <property type="entry name" value="CHASE4"/>
</dbReference>
<dbReference type="AlphaFoldDB" id="A0AA51YJG1"/>
<dbReference type="SUPFAM" id="SSF55785">
    <property type="entry name" value="PYP-like sensor domain (PAS domain)"/>
    <property type="match status" value="3"/>
</dbReference>
<dbReference type="Gene3D" id="1.10.287.130">
    <property type="match status" value="1"/>
</dbReference>
<evidence type="ECO:0000313" key="19">
    <source>
        <dbReference type="EMBL" id="WMW22565.1"/>
    </source>
</evidence>
<dbReference type="Pfam" id="PF12860">
    <property type="entry name" value="PAS_7"/>
    <property type="match status" value="1"/>
</dbReference>
<evidence type="ECO:0000259" key="18">
    <source>
        <dbReference type="PROSITE" id="PS50113"/>
    </source>
</evidence>
<name>A0AA51YJG1_9EURY</name>
<proteinExistence type="predicted"/>
<evidence type="ECO:0000256" key="4">
    <source>
        <dbReference type="ARBA" id="ARBA00022553"/>
    </source>
</evidence>
<dbReference type="Pfam" id="PF02518">
    <property type="entry name" value="HATPase_c"/>
    <property type="match status" value="1"/>
</dbReference>
<evidence type="ECO:0000256" key="5">
    <source>
        <dbReference type="ARBA" id="ARBA00022679"/>
    </source>
</evidence>
<organism evidence="19 20">
    <name type="scientific">Methanolobus mangrovi</name>
    <dbReference type="NCBI Taxonomy" id="3072977"/>
    <lineage>
        <taxon>Archaea</taxon>
        <taxon>Methanobacteriati</taxon>
        <taxon>Methanobacteriota</taxon>
        <taxon>Stenosarchaea group</taxon>
        <taxon>Methanomicrobia</taxon>
        <taxon>Methanosarcinales</taxon>
        <taxon>Methanosarcinaceae</taxon>
        <taxon>Methanolobus</taxon>
    </lineage>
</organism>
<dbReference type="PROSITE" id="PS50113">
    <property type="entry name" value="PAC"/>
    <property type="match status" value="1"/>
</dbReference>
<dbReference type="InterPro" id="IPR004358">
    <property type="entry name" value="Sig_transdc_His_kin-like_C"/>
</dbReference>
<evidence type="ECO:0000256" key="7">
    <source>
        <dbReference type="ARBA" id="ARBA00022777"/>
    </source>
</evidence>
<dbReference type="SUPFAM" id="SSF55874">
    <property type="entry name" value="ATPase domain of HSP90 chaperone/DNA topoisomerase II/histidine kinase"/>
    <property type="match status" value="1"/>
</dbReference>
<gene>
    <name evidence="19" type="ORF">RE476_01735</name>
</gene>
<dbReference type="InterPro" id="IPR011006">
    <property type="entry name" value="CheY-like_superfamily"/>
</dbReference>
<evidence type="ECO:0000256" key="11">
    <source>
        <dbReference type="ARBA" id="ARBA00023306"/>
    </source>
</evidence>
<dbReference type="SUPFAM" id="SSF47384">
    <property type="entry name" value="Homodimeric domain of signal transducing histidine kinase"/>
    <property type="match status" value="1"/>
</dbReference>
<dbReference type="Pfam" id="PF00512">
    <property type="entry name" value="HisKA"/>
    <property type="match status" value="1"/>
</dbReference>
<feature type="modified residue" description="4-aspartylphosphate" evidence="12">
    <location>
        <position position="1026"/>
    </location>
</feature>
<evidence type="ECO:0000256" key="13">
    <source>
        <dbReference type="SAM" id="Coils"/>
    </source>
</evidence>
<dbReference type="SUPFAM" id="SSF52172">
    <property type="entry name" value="CheY-like"/>
    <property type="match status" value="1"/>
</dbReference>
<dbReference type="GO" id="GO:0000155">
    <property type="term" value="F:phosphorelay sensor kinase activity"/>
    <property type="evidence" value="ECO:0007669"/>
    <property type="project" value="InterPro"/>
</dbReference>
<sequence length="1100" mass="123625">MTLYISAGSIIFQSFEDLERQDVSDDMGKALDFFDHLKFTREIIVQNWATGFDTNEFIQNNNSGYIESNLANDNFKELNLNIIVFQDASGEIVYKKAYDQYTDEEIPFPQDLIDILSEDNPMMPSSDNNYAASGLVMLSEGPMIFASRLIKESPTNNTLKGTVIAGTFFDSGIVTYFSDVHKIPLNYHLLQGSELDPEIGHMMEFIGDGKESVYIQPASEYSIMGYYVLEDIYGTPALLLEVSTPRIIYQKARTTFAYFLYAIIFIGFLYGVVSTVFLENSILSRLSFLTRDVDAAKKDYSSSGKISVSGNDDISSLGSSINHLMERLDERENLLSSIIESSSEGVIVIDENYRITHFNSKFIRIWDIPEQILTEMDGLKLLDHLKDRMVDHEDMLERLRKNHMSAKRTFSIAEFRDNTFFEVSSFPLVQDEEVVGRILSFRDISERKMAEDFLQEKDHRYRLLFEHSNDAIFIIKDEIIQDLSNKACKLICESDDEIIGKSILDLVIEDKQHSIHELIKSALIDSFSKREVEVKKPDGTFMDVEITATVVDTENNLIQLIIRDITERKEIERLEQENKERMSLILDNINCGVIVVDAYSHEIVDINPTALDIVGFKKEDVLGRVCHNFLCPAEKGNCPITDLNKVIDRSEKVVMRSDGTQVPILKSVEIVELGVHKLFIESFFDISKIKETENELLDQKVHAETANRAKSEFLATMSHELRTPLNSVIGFSDLLLDGNFGDLNEKQSRFMSNISTSGKHLLNLINDILDISKIEAGKMELFYEIFDFADMISDIHLMMKPLAAKKDILLDFEVEPKNILINADRSKLKQVLYNIIGNAIKFSPENGKVQVDVSTKDNMLNVSIKDSGIGISRDDQVKLFQPFVQIDSAINRKYEGTGLGLALVKNLLELHGGSIGVESELGEGSTFFFSVPINHEIKDLSLGLVSISDASLNDTSLSSEDNFVILGPKGSTGFEPLILVVEDDVHSKELLGIMLNKAGYRVVLVEDGAKALEIAKKIHPFAITLDLNLPGMDGTEVLENLKNNNYTSSIPVLVLSSLGEKDVGMVVGIVVGIVDHLTKPIDSNRLLQILSDLEKKSEGE</sequence>
<dbReference type="SMART" id="SM00086">
    <property type="entry name" value="PAC"/>
    <property type="match status" value="2"/>
</dbReference>
<evidence type="ECO:0000256" key="1">
    <source>
        <dbReference type="ARBA" id="ARBA00000085"/>
    </source>
</evidence>
<dbReference type="EC" id="2.7.13.3" evidence="3"/>
<dbReference type="InterPro" id="IPR036890">
    <property type="entry name" value="HATPase_C_sf"/>
</dbReference>
<feature type="domain" description="PAS" evidence="17">
    <location>
        <begin position="578"/>
        <end position="624"/>
    </location>
</feature>
<dbReference type="Pfam" id="PF00989">
    <property type="entry name" value="PAS"/>
    <property type="match status" value="1"/>
</dbReference>
<dbReference type="PANTHER" id="PTHR43047:SF72">
    <property type="entry name" value="OSMOSENSING HISTIDINE PROTEIN KINASE SLN1"/>
    <property type="match status" value="1"/>
</dbReference>
<evidence type="ECO:0000256" key="10">
    <source>
        <dbReference type="ARBA" id="ARBA00023136"/>
    </source>
</evidence>
<dbReference type="InterPro" id="IPR003594">
    <property type="entry name" value="HATPase_dom"/>
</dbReference>
<evidence type="ECO:0000256" key="9">
    <source>
        <dbReference type="ARBA" id="ARBA00023012"/>
    </source>
</evidence>
<dbReference type="Gene3D" id="3.30.565.10">
    <property type="entry name" value="Histidine kinase-like ATPase, C-terminal domain"/>
    <property type="match status" value="1"/>
</dbReference>
<dbReference type="RefSeq" id="WP_309308601.1">
    <property type="nucleotide sequence ID" value="NZ_CP133594.1"/>
</dbReference>
<feature type="domain" description="Histidine kinase" evidence="15">
    <location>
        <begin position="716"/>
        <end position="935"/>
    </location>
</feature>
<keyword evidence="13" id="KW-0175">Coiled coil</keyword>
<dbReference type="SMART" id="SM00387">
    <property type="entry name" value="HATPase_c"/>
    <property type="match status" value="1"/>
</dbReference>
<feature type="transmembrane region" description="Helical" evidence="14">
    <location>
        <begin position="256"/>
        <end position="278"/>
    </location>
</feature>
<comment type="subcellular location">
    <subcellularLocation>
        <location evidence="2">Membrane</location>
    </subcellularLocation>
</comment>
<dbReference type="CDD" id="cd16922">
    <property type="entry name" value="HATPase_EvgS-ArcB-TorS-like"/>
    <property type="match status" value="1"/>
</dbReference>
<comment type="catalytic activity">
    <reaction evidence="1">
        <text>ATP + protein L-histidine = ADP + protein N-phospho-L-histidine.</text>
        <dbReference type="EC" id="2.7.13.3"/>
    </reaction>
</comment>
<dbReference type="CDD" id="cd00082">
    <property type="entry name" value="HisKA"/>
    <property type="match status" value="1"/>
</dbReference>
<evidence type="ECO:0000259" key="15">
    <source>
        <dbReference type="PROSITE" id="PS50109"/>
    </source>
</evidence>
<keyword evidence="9" id="KW-0902">Two-component regulatory system</keyword>
<evidence type="ECO:0000313" key="20">
    <source>
        <dbReference type="Proteomes" id="UP001183006"/>
    </source>
</evidence>
<dbReference type="SMART" id="SM00448">
    <property type="entry name" value="REC"/>
    <property type="match status" value="1"/>
</dbReference>
<keyword evidence="14" id="KW-1133">Transmembrane helix</keyword>
<keyword evidence="4 12" id="KW-0597">Phosphoprotein</keyword>
<dbReference type="InterPro" id="IPR035965">
    <property type="entry name" value="PAS-like_dom_sf"/>
</dbReference>
<dbReference type="InterPro" id="IPR003661">
    <property type="entry name" value="HisK_dim/P_dom"/>
</dbReference>
<dbReference type="InterPro" id="IPR036097">
    <property type="entry name" value="HisK_dim/P_sf"/>
</dbReference>
<evidence type="ECO:0000256" key="14">
    <source>
        <dbReference type="SAM" id="Phobius"/>
    </source>
</evidence>
<dbReference type="GO" id="GO:0005886">
    <property type="term" value="C:plasma membrane"/>
    <property type="evidence" value="ECO:0007669"/>
    <property type="project" value="TreeGrafter"/>
</dbReference>
<dbReference type="InterPro" id="IPR001789">
    <property type="entry name" value="Sig_transdc_resp-reg_receiver"/>
</dbReference>
<dbReference type="SMART" id="SM00388">
    <property type="entry name" value="HisKA"/>
    <property type="match status" value="1"/>
</dbReference>
<evidence type="ECO:0000256" key="6">
    <source>
        <dbReference type="ARBA" id="ARBA00022741"/>
    </source>
</evidence>
<dbReference type="GO" id="GO:0009927">
    <property type="term" value="F:histidine phosphotransfer kinase activity"/>
    <property type="evidence" value="ECO:0007669"/>
    <property type="project" value="TreeGrafter"/>
</dbReference>
<evidence type="ECO:0000256" key="8">
    <source>
        <dbReference type="ARBA" id="ARBA00022840"/>
    </source>
</evidence>
<dbReference type="FunFam" id="1.10.287.130:FF:000038">
    <property type="entry name" value="Sensory transduction histidine kinase"/>
    <property type="match status" value="1"/>
</dbReference>
<dbReference type="PROSITE" id="PS50109">
    <property type="entry name" value="HIS_KIN"/>
    <property type="match status" value="1"/>
</dbReference>
<dbReference type="KEGG" id="mmav:RE476_01735"/>
<dbReference type="Gene3D" id="3.30.450.20">
    <property type="entry name" value="PAS domain"/>
    <property type="match status" value="3"/>
</dbReference>
<dbReference type="InterPro" id="IPR001610">
    <property type="entry name" value="PAC"/>
</dbReference>
<feature type="domain" description="Response regulatory" evidence="16">
    <location>
        <begin position="977"/>
        <end position="1094"/>
    </location>
</feature>
<dbReference type="GO" id="GO:0006355">
    <property type="term" value="P:regulation of DNA-templated transcription"/>
    <property type="evidence" value="ECO:0007669"/>
    <property type="project" value="InterPro"/>
</dbReference>
<keyword evidence="14" id="KW-0812">Transmembrane</keyword>
<dbReference type="CDD" id="cd00130">
    <property type="entry name" value="PAS"/>
    <property type="match status" value="1"/>
</dbReference>
<keyword evidence="20" id="KW-1185">Reference proteome</keyword>
<keyword evidence="10 14" id="KW-0472">Membrane</keyword>
<dbReference type="InterPro" id="IPR005467">
    <property type="entry name" value="His_kinase_dom"/>
</dbReference>
<evidence type="ECO:0000256" key="3">
    <source>
        <dbReference type="ARBA" id="ARBA00012438"/>
    </source>
</evidence>
<keyword evidence="7" id="KW-0418">Kinase</keyword>
<keyword evidence="8" id="KW-0067">ATP-binding</keyword>
<keyword evidence="5" id="KW-0808">Transferase</keyword>
<accession>A0AA51YJG1</accession>
<dbReference type="SMART" id="SM00091">
    <property type="entry name" value="PAS"/>
    <property type="match status" value="3"/>
</dbReference>
<dbReference type="InterPro" id="IPR000014">
    <property type="entry name" value="PAS"/>
</dbReference>
<protein>
    <recommendedName>
        <fullName evidence="3">histidine kinase</fullName>
        <ecNumber evidence="3">2.7.13.3</ecNumber>
    </recommendedName>
</protein>
<dbReference type="EMBL" id="CP133594">
    <property type="protein sequence ID" value="WMW22565.1"/>
    <property type="molecule type" value="Genomic_DNA"/>
</dbReference>